<evidence type="ECO:0000256" key="5">
    <source>
        <dbReference type="ARBA" id="ARBA00023136"/>
    </source>
</evidence>
<dbReference type="GO" id="GO:0005886">
    <property type="term" value="C:plasma membrane"/>
    <property type="evidence" value="ECO:0007669"/>
    <property type="project" value="InterPro"/>
</dbReference>
<keyword evidence="2 7" id="KW-0808">Transferase</keyword>
<sequence length="271" mass="30889">MIGILNFIHWNVNPEIIGIGSLSIRWYGLLFASGFLIGYYIGEKMLKSEGVDQKWIDSLFFYIIIATVVGARLGHVFFYGWDFYSQHPEEIIKIWHGGLASHGGAIGIFVALIIHSKIVTKRSVLWTLDRIVVPTALVAAFIRTGNLMNSEIYGVQTSLPWGFIFERNGETVAKHPTQLYEAFSYILIFGVLTFLYWKTKSKDRQGLITGLFFIMLFTARFLIEFIKEDQEAFESAMALNMGQLLSIPFILLGIFFVVRSLKRPPVIYKNP</sequence>
<keyword evidence="3 6" id="KW-0812">Transmembrane</keyword>
<dbReference type="NCBIfam" id="TIGR00544">
    <property type="entry name" value="lgt"/>
    <property type="match status" value="1"/>
</dbReference>
<feature type="transmembrane region" description="Helical" evidence="6">
    <location>
        <begin position="24"/>
        <end position="42"/>
    </location>
</feature>
<reference evidence="7" key="1">
    <citation type="submission" date="2018-06" db="EMBL/GenBank/DDBJ databases">
        <authorList>
            <person name="Zhirakovskaya E."/>
        </authorList>
    </citation>
    <scope>NUCLEOTIDE SEQUENCE</scope>
</reference>
<dbReference type="HAMAP" id="MF_01147">
    <property type="entry name" value="Lgt"/>
    <property type="match status" value="1"/>
</dbReference>
<evidence type="ECO:0000256" key="1">
    <source>
        <dbReference type="ARBA" id="ARBA00022475"/>
    </source>
</evidence>
<evidence type="ECO:0000256" key="2">
    <source>
        <dbReference type="ARBA" id="ARBA00022679"/>
    </source>
</evidence>
<feature type="transmembrane region" description="Helical" evidence="6">
    <location>
        <begin position="206"/>
        <end position="223"/>
    </location>
</feature>
<protein>
    <submittedName>
        <fullName evidence="7">Prolipoprotein diacylglyceryl transferase</fullName>
    </submittedName>
</protein>
<keyword evidence="7" id="KW-0449">Lipoprotein</keyword>
<feature type="transmembrane region" description="Helical" evidence="6">
    <location>
        <begin position="94"/>
        <end position="114"/>
    </location>
</feature>
<keyword evidence="1" id="KW-1003">Cell membrane</keyword>
<evidence type="ECO:0000256" key="6">
    <source>
        <dbReference type="SAM" id="Phobius"/>
    </source>
</evidence>
<dbReference type="InterPro" id="IPR001640">
    <property type="entry name" value="Lgt"/>
</dbReference>
<keyword evidence="5 6" id="KW-0472">Membrane</keyword>
<evidence type="ECO:0000313" key="7">
    <source>
        <dbReference type="EMBL" id="VAW17327.1"/>
    </source>
</evidence>
<dbReference type="Pfam" id="PF01790">
    <property type="entry name" value="LGT"/>
    <property type="match status" value="1"/>
</dbReference>
<organism evidence="7">
    <name type="scientific">hydrothermal vent metagenome</name>
    <dbReference type="NCBI Taxonomy" id="652676"/>
    <lineage>
        <taxon>unclassified sequences</taxon>
        <taxon>metagenomes</taxon>
        <taxon>ecological metagenomes</taxon>
    </lineage>
</organism>
<evidence type="ECO:0000256" key="3">
    <source>
        <dbReference type="ARBA" id="ARBA00022692"/>
    </source>
</evidence>
<proteinExistence type="inferred from homology"/>
<dbReference type="GO" id="GO:0042158">
    <property type="term" value="P:lipoprotein biosynthetic process"/>
    <property type="evidence" value="ECO:0007669"/>
    <property type="project" value="InterPro"/>
</dbReference>
<dbReference type="PANTHER" id="PTHR30589">
    <property type="entry name" value="PROLIPOPROTEIN DIACYLGLYCERYL TRANSFERASE"/>
    <property type="match status" value="1"/>
</dbReference>
<dbReference type="AlphaFoldDB" id="A0A3B0TVA3"/>
<dbReference type="EMBL" id="UOEP01000072">
    <property type="protein sequence ID" value="VAW17327.1"/>
    <property type="molecule type" value="Genomic_DNA"/>
</dbReference>
<keyword evidence="4 6" id="KW-1133">Transmembrane helix</keyword>
<evidence type="ECO:0000256" key="4">
    <source>
        <dbReference type="ARBA" id="ARBA00022989"/>
    </source>
</evidence>
<dbReference type="PANTHER" id="PTHR30589:SF0">
    <property type="entry name" value="PHOSPHATIDYLGLYCEROL--PROLIPOPROTEIN DIACYLGLYCERYL TRANSFERASE"/>
    <property type="match status" value="1"/>
</dbReference>
<feature type="transmembrane region" description="Helical" evidence="6">
    <location>
        <begin position="123"/>
        <end position="142"/>
    </location>
</feature>
<name>A0A3B0TVA3_9ZZZZ</name>
<gene>
    <name evidence="7" type="ORF">MNBD_BACTEROID01-253</name>
</gene>
<dbReference type="GO" id="GO:0008961">
    <property type="term" value="F:phosphatidylglycerol-prolipoprotein diacylglyceryl transferase activity"/>
    <property type="evidence" value="ECO:0007669"/>
    <property type="project" value="InterPro"/>
</dbReference>
<feature type="transmembrane region" description="Helical" evidence="6">
    <location>
        <begin position="243"/>
        <end position="261"/>
    </location>
</feature>
<accession>A0A3B0TVA3</accession>
<feature type="transmembrane region" description="Helical" evidence="6">
    <location>
        <begin position="182"/>
        <end position="199"/>
    </location>
</feature>
<feature type="transmembrane region" description="Helical" evidence="6">
    <location>
        <begin position="54"/>
        <end position="74"/>
    </location>
</feature>